<evidence type="ECO:0000313" key="3">
    <source>
        <dbReference type="Proteomes" id="UP001595998"/>
    </source>
</evidence>
<gene>
    <name evidence="2" type="ORF">ACFOZ9_01310</name>
</gene>
<comment type="caution">
    <text evidence="2">The sequence shown here is derived from an EMBL/GenBank/DDBJ whole genome shotgun (WGS) entry which is preliminary data.</text>
</comment>
<dbReference type="PROSITE" id="PS51257">
    <property type="entry name" value="PROKAR_LIPOPROTEIN"/>
    <property type="match status" value="1"/>
</dbReference>
<dbReference type="RefSeq" id="WP_380035405.1">
    <property type="nucleotide sequence ID" value="NZ_JBHSEH010000004.1"/>
</dbReference>
<protein>
    <recommendedName>
        <fullName evidence="4">Lipoprotein</fullName>
    </recommendedName>
</protein>
<reference evidence="3" key="1">
    <citation type="journal article" date="2019" name="Int. J. Syst. Evol. Microbiol.">
        <title>The Global Catalogue of Microorganisms (GCM) 10K type strain sequencing project: providing services to taxonomists for standard genome sequencing and annotation.</title>
        <authorList>
            <consortium name="The Broad Institute Genomics Platform"/>
            <consortium name="The Broad Institute Genome Sequencing Center for Infectious Disease"/>
            <person name="Wu L."/>
            <person name="Ma J."/>
        </authorList>
    </citation>
    <scope>NUCLEOTIDE SEQUENCE [LARGE SCALE GENOMIC DNA]</scope>
    <source>
        <strain evidence="3">CCUG 56029</strain>
    </source>
</reference>
<evidence type="ECO:0000256" key="1">
    <source>
        <dbReference type="SAM" id="SignalP"/>
    </source>
</evidence>
<keyword evidence="1" id="KW-0732">Signal</keyword>
<sequence>MRNMLLAALTFALAACGQTDLAAPSGTPTLTSQGGMVRTPVSRTQEFILESPCTGEMITGTTDVNGERWVSTDASGGLHIHESLSFTGTYQGDAGTVFTESLRSRIVVNVSSSGRVSVTDLGTGHLTGSDGTKILDRGRFVLVIGADGEVIVERLNAGAICQKD</sequence>
<accession>A0ABV8XKT2</accession>
<evidence type="ECO:0000313" key="2">
    <source>
        <dbReference type="EMBL" id="MFC4424830.1"/>
    </source>
</evidence>
<name>A0ABV8XKT2_9DEIO</name>
<dbReference type="Proteomes" id="UP001595998">
    <property type="component" value="Unassembled WGS sequence"/>
</dbReference>
<proteinExistence type="predicted"/>
<feature type="signal peptide" evidence="1">
    <location>
        <begin position="1"/>
        <end position="22"/>
    </location>
</feature>
<keyword evidence="3" id="KW-1185">Reference proteome</keyword>
<organism evidence="2 3">
    <name type="scientific">Deinococcus navajonensis</name>
    <dbReference type="NCBI Taxonomy" id="309884"/>
    <lineage>
        <taxon>Bacteria</taxon>
        <taxon>Thermotogati</taxon>
        <taxon>Deinococcota</taxon>
        <taxon>Deinococci</taxon>
        <taxon>Deinococcales</taxon>
        <taxon>Deinococcaceae</taxon>
        <taxon>Deinococcus</taxon>
    </lineage>
</organism>
<evidence type="ECO:0008006" key="4">
    <source>
        <dbReference type="Google" id="ProtNLM"/>
    </source>
</evidence>
<feature type="chain" id="PRO_5046949691" description="Lipoprotein" evidence="1">
    <location>
        <begin position="23"/>
        <end position="164"/>
    </location>
</feature>
<dbReference type="EMBL" id="JBHSEH010000004">
    <property type="protein sequence ID" value="MFC4424830.1"/>
    <property type="molecule type" value="Genomic_DNA"/>
</dbReference>